<comment type="subcellular location">
    <subcellularLocation>
        <location evidence="1 12">Cytoplasm</location>
    </subcellularLocation>
</comment>
<dbReference type="CDD" id="cd18084">
    <property type="entry name" value="RsmE-like"/>
    <property type="match status" value="1"/>
</dbReference>
<evidence type="ECO:0000313" key="15">
    <source>
        <dbReference type="Proteomes" id="UP000192288"/>
    </source>
</evidence>
<dbReference type="EMBL" id="MPLS01000002">
    <property type="protein sequence ID" value="ORI98661.1"/>
    <property type="molecule type" value="Genomic_DNA"/>
</dbReference>
<evidence type="ECO:0000256" key="4">
    <source>
        <dbReference type="ARBA" id="ARBA00013673"/>
    </source>
</evidence>
<evidence type="ECO:0000256" key="1">
    <source>
        <dbReference type="ARBA" id="ARBA00004496"/>
    </source>
</evidence>
<comment type="similarity">
    <text evidence="2 12">Belongs to the RNA methyltransferase RsmE family.</text>
</comment>
<dbReference type="PANTHER" id="PTHR30027">
    <property type="entry name" value="RIBOSOMAL RNA SMALL SUBUNIT METHYLTRANSFERASE E"/>
    <property type="match status" value="1"/>
</dbReference>
<dbReference type="PANTHER" id="PTHR30027:SF3">
    <property type="entry name" value="16S RRNA (URACIL(1498)-N(3))-METHYLTRANSFERASE"/>
    <property type="match status" value="1"/>
</dbReference>
<dbReference type="InterPro" id="IPR029028">
    <property type="entry name" value="Alpha/beta_knot_MTases"/>
</dbReference>
<dbReference type="InterPro" id="IPR006700">
    <property type="entry name" value="RsmE"/>
</dbReference>
<dbReference type="Pfam" id="PF04452">
    <property type="entry name" value="Methyltrans_RNA"/>
    <property type="match status" value="1"/>
</dbReference>
<comment type="caution">
    <text evidence="14">The sequence shown here is derived from an EMBL/GenBank/DDBJ whole genome shotgun (WGS) entry which is preliminary data.</text>
</comment>
<dbReference type="InterPro" id="IPR015947">
    <property type="entry name" value="PUA-like_sf"/>
</dbReference>
<comment type="function">
    <text evidence="10 12">Specifically methylates the N3 position of the uracil ring of uridine 1498 (m3U1498) in 16S rRNA. Acts on the fully assembled 30S ribosomal subunit.</text>
</comment>
<gene>
    <name evidence="14" type="ORF">BMR96_01245</name>
</gene>
<comment type="catalytic activity">
    <reaction evidence="11 12">
        <text>uridine(1498) in 16S rRNA + S-adenosyl-L-methionine = N(3)-methyluridine(1498) in 16S rRNA + S-adenosyl-L-homocysteine + H(+)</text>
        <dbReference type="Rhea" id="RHEA:42920"/>
        <dbReference type="Rhea" id="RHEA-COMP:10283"/>
        <dbReference type="Rhea" id="RHEA-COMP:10284"/>
        <dbReference type="ChEBI" id="CHEBI:15378"/>
        <dbReference type="ChEBI" id="CHEBI:57856"/>
        <dbReference type="ChEBI" id="CHEBI:59789"/>
        <dbReference type="ChEBI" id="CHEBI:65315"/>
        <dbReference type="ChEBI" id="CHEBI:74502"/>
        <dbReference type="EC" id="2.1.1.193"/>
    </reaction>
</comment>
<dbReference type="InterPro" id="IPR046886">
    <property type="entry name" value="RsmE_MTase_dom"/>
</dbReference>
<dbReference type="GO" id="GO:0070475">
    <property type="term" value="P:rRNA base methylation"/>
    <property type="evidence" value="ECO:0007669"/>
    <property type="project" value="TreeGrafter"/>
</dbReference>
<evidence type="ECO:0000256" key="12">
    <source>
        <dbReference type="PIRNR" id="PIRNR015601"/>
    </source>
</evidence>
<dbReference type="PIRSF" id="PIRSF015601">
    <property type="entry name" value="MTase_slr0722"/>
    <property type="match status" value="1"/>
</dbReference>
<evidence type="ECO:0000256" key="8">
    <source>
        <dbReference type="ARBA" id="ARBA00022679"/>
    </source>
</evidence>
<evidence type="ECO:0000259" key="13">
    <source>
        <dbReference type="Pfam" id="PF04452"/>
    </source>
</evidence>
<dbReference type="RefSeq" id="WP_004912248.1">
    <property type="nucleotide sequence ID" value="NZ_MPLS01000002.1"/>
</dbReference>
<evidence type="ECO:0000313" key="14">
    <source>
        <dbReference type="EMBL" id="ORI98661.1"/>
    </source>
</evidence>
<keyword evidence="8 12" id="KW-0808">Transferase</keyword>
<accession>A0A1X0VG46</accession>
<keyword evidence="6 12" id="KW-0698">rRNA processing</keyword>
<dbReference type="SUPFAM" id="SSF75217">
    <property type="entry name" value="alpha/beta knot"/>
    <property type="match status" value="1"/>
</dbReference>
<dbReference type="eggNOG" id="COG1385">
    <property type="taxonomic scope" value="Bacteria"/>
</dbReference>
<evidence type="ECO:0000256" key="2">
    <source>
        <dbReference type="ARBA" id="ARBA00005528"/>
    </source>
</evidence>
<feature type="domain" description="Ribosomal RNA small subunit methyltransferase E methyltransferase" evidence="13">
    <location>
        <begin position="74"/>
        <end position="240"/>
    </location>
</feature>
<proteinExistence type="inferred from homology"/>
<dbReference type="AlphaFoldDB" id="A0A1X0VG46"/>
<dbReference type="GO" id="GO:0070042">
    <property type="term" value="F:rRNA (uridine-N3-)-methyltransferase activity"/>
    <property type="evidence" value="ECO:0007669"/>
    <property type="project" value="TreeGrafter"/>
</dbReference>
<keyword evidence="9 12" id="KW-0949">S-adenosyl-L-methionine</keyword>
<dbReference type="EC" id="2.1.1.193" evidence="3 12"/>
<protein>
    <recommendedName>
        <fullName evidence="4 12">Ribosomal RNA small subunit methyltransferase E</fullName>
        <ecNumber evidence="3 12">2.1.1.193</ecNumber>
    </recommendedName>
</protein>
<evidence type="ECO:0000256" key="6">
    <source>
        <dbReference type="ARBA" id="ARBA00022552"/>
    </source>
</evidence>
<evidence type="ECO:0000256" key="11">
    <source>
        <dbReference type="ARBA" id="ARBA00047944"/>
    </source>
</evidence>
<dbReference type="Gene3D" id="3.40.1280.10">
    <property type="match status" value="1"/>
</dbReference>
<evidence type="ECO:0000256" key="3">
    <source>
        <dbReference type="ARBA" id="ARBA00012328"/>
    </source>
</evidence>
<evidence type="ECO:0000256" key="10">
    <source>
        <dbReference type="ARBA" id="ARBA00025699"/>
    </source>
</evidence>
<dbReference type="InterPro" id="IPR029026">
    <property type="entry name" value="tRNA_m1G_MTases_N"/>
</dbReference>
<dbReference type="Proteomes" id="UP000192288">
    <property type="component" value="Unassembled WGS sequence"/>
</dbReference>
<dbReference type="SUPFAM" id="SSF88697">
    <property type="entry name" value="PUA domain-like"/>
    <property type="match status" value="1"/>
</dbReference>
<dbReference type="GO" id="GO:0005737">
    <property type="term" value="C:cytoplasm"/>
    <property type="evidence" value="ECO:0007669"/>
    <property type="project" value="UniProtKB-SubCell"/>
</dbReference>
<evidence type="ECO:0000256" key="5">
    <source>
        <dbReference type="ARBA" id="ARBA00022490"/>
    </source>
</evidence>
<reference evidence="14 15" key="1">
    <citation type="journal article" date="2017" name="Front. Microbiol.">
        <title>Genomic Characterization of Dairy Associated Leuconostoc Species and Diversity of Leuconostocs in Undefined Mixed Mesophilic Starter Cultures.</title>
        <authorList>
            <person name="Frantzen C.A."/>
            <person name="Kot W."/>
            <person name="Pedersen T.B."/>
            <person name="Ardo Y.M."/>
            <person name="Broadbent J.R."/>
            <person name="Neve H."/>
            <person name="Hansen L.H."/>
            <person name="Dal Bello F."/>
            <person name="Ostlie H.M."/>
            <person name="Kleppen H.P."/>
            <person name="Vogensen F.K."/>
            <person name="Holo H."/>
        </authorList>
    </citation>
    <scope>NUCLEOTIDE SEQUENCE [LARGE SCALE GENOMIC DNA]</scope>
    <source>
        <strain evidence="14 15">LMGCF08</strain>
    </source>
</reference>
<dbReference type="STRING" id="33968.BMS77_02780"/>
<sequence>MQRYFLKRTINHEIINLTREDAAFNHFGRVLRARVGTKAEFVDSNQQLVIGQVTQIDANQISMAVIEHLNQIVEIPINVTVIVSPLKNDRSEWFVQKITELGATRIIFTEMARTVADWRKQQDKKIARLQKITEAAAEQSHRLIIPEIDFLTWKTAIHLPKDKGIVAWEESAKEGEISAFIDAVNHVPNNGHLVLVFGPEGGLTVDEIQEMTQVDFVSAGLGPRILRAETAPLYALSAISVLRELQ</sequence>
<dbReference type="NCBIfam" id="TIGR00046">
    <property type="entry name" value="RsmE family RNA methyltransferase"/>
    <property type="match status" value="1"/>
</dbReference>
<evidence type="ECO:0000256" key="9">
    <source>
        <dbReference type="ARBA" id="ARBA00022691"/>
    </source>
</evidence>
<evidence type="ECO:0000256" key="7">
    <source>
        <dbReference type="ARBA" id="ARBA00022603"/>
    </source>
</evidence>
<keyword evidence="7 12" id="KW-0489">Methyltransferase</keyword>
<name>A0A1X0VG46_LEUPS</name>
<keyword evidence="5 12" id="KW-0963">Cytoplasm</keyword>
<organism evidence="14 15">
    <name type="scientific">Leuconostoc pseudomesenteroides</name>
    <dbReference type="NCBI Taxonomy" id="33968"/>
    <lineage>
        <taxon>Bacteria</taxon>
        <taxon>Bacillati</taxon>
        <taxon>Bacillota</taxon>
        <taxon>Bacilli</taxon>
        <taxon>Lactobacillales</taxon>
        <taxon>Lactobacillaceae</taxon>
        <taxon>Leuconostoc</taxon>
    </lineage>
</organism>